<proteinExistence type="predicted"/>
<feature type="compositionally biased region" description="Polar residues" evidence="1">
    <location>
        <begin position="1"/>
        <end position="10"/>
    </location>
</feature>
<dbReference type="InterPro" id="IPR005804">
    <property type="entry name" value="FA_desaturase_dom"/>
</dbReference>
<evidence type="ECO:0000313" key="4">
    <source>
        <dbReference type="EMBL" id="CAD8997562.1"/>
    </source>
</evidence>
<feature type="transmembrane region" description="Helical" evidence="2">
    <location>
        <begin position="320"/>
        <end position="339"/>
    </location>
</feature>
<dbReference type="GO" id="GO:0042759">
    <property type="term" value="P:long-chain fatty acid biosynthetic process"/>
    <property type="evidence" value="ECO:0007669"/>
    <property type="project" value="UniProtKB-ARBA"/>
</dbReference>
<evidence type="ECO:0000256" key="1">
    <source>
        <dbReference type="SAM" id="MobiDB-lite"/>
    </source>
</evidence>
<gene>
    <name evidence="4" type="ORF">EGYM00392_LOCUS8628</name>
</gene>
<dbReference type="Pfam" id="PF00173">
    <property type="entry name" value="Cyt-b5"/>
    <property type="match status" value="1"/>
</dbReference>
<dbReference type="CDD" id="cd03506">
    <property type="entry name" value="Delta6-FADS-like"/>
    <property type="match status" value="1"/>
</dbReference>
<keyword evidence="2" id="KW-0812">Transmembrane</keyword>
<dbReference type="InterPro" id="IPR001199">
    <property type="entry name" value="Cyt_B5-like_heme/steroid-bd"/>
</dbReference>
<dbReference type="AlphaFoldDB" id="A0A7S1I0Z8"/>
<accession>A0A7S1I0Z8</accession>
<dbReference type="PROSITE" id="PS50255">
    <property type="entry name" value="CYTOCHROME_B5_2"/>
    <property type="match status" value="1"/>
</dbReference>
<evidence type="ECO:0000256" key="2">
    <source>
        <dbReference type="SAM" id="Phobius"/>
    </source>
</evidence>
<feature type="region of interest" description="Disordered" evidence="1">
    <location>
        <begin position="1"/>
        <end position="52"/>
    </location>
</feature>
<protein>
    <recommendedName>
        <fullName evidence="3">Cytochrome b5 heme-binding domain-containing protein</fullName>
    </recommendedName>
</protein>
<feature type="transmembrane region" description="Helical" evidence="2">
    <location>
        <begin position="279"/>
        <end position="299"/>
    </location>
</feature>
<reference evidence="4" key="1">
    <citation type="submission" date="2021-01" db="EMBL/GenBank/DDBJ databases">
        <authorList>
            <person name="Corre E."/>
            <person name="Pelletier E."/>
            <person name="Niang G."/>
            <person name="Scheremetjew M."/>
            <person name="Finn R."/>
            <person name="Kale V."/>
            <person name="Holt S."/>
            <person name="Cochrane G."/>
            <person name="Meng A."/>
            <person name="Brown T."/>
            <person name="Cohen L."/>
        </authorList>
    </citation>
    <scope>NUCLEOTIDE SEQUENCE</scope>
    <source>
        <strain evidence="4">NIES-381</strain>
    </source>
</reference>
<dbReference type="InterPro" id="IPR036400">
    <property type="entry name" value="Cyt_B5-like_heme/steroid_sf"/>
</dbReference>
<dbReference type="InterPro" id="IPR012171">
    <property type="entry name" value="Fatty_acid_desaturase"/>
</dbReference>
<dbReference type="PIRSF" id="PIRSF015921">
    <property type="entry name" value="FA_sphinglp_des"/>
    <property type="match status" value="1"/>
</dbReference>
<dbReference type="GO" id="GO:0006636">
    <property type="term" value="P:unsaturated fatty acid biosynthetic process"/>
    <property type="evidence" value="ECO:0007669"/>
    <property type="project" value="UniProtKB-ARBA"/>
</dbReference>
<dbReference type="Gene3D" id="3.10.120.10">
    <property type="entry name" value="Cytochrome b5-like heme/steroid binding domain"/>
    <property type="match status" value="1"/>
</dbReference>
<sequence>MAAVSSTTDVGTAEPLITKEPQPAIIPHTNTEGDLEKRIDQGNAGGRDPWKEPQWKDMKWTVYRGKAYDLQPFYDAHPGGNWLLNLAVRRDCTGLFESYHLRLEVAQKQMGKLPLLEDFPVEAVPKTPYPGDSELYRKIQGRILTELMQRGGKGIQRNGSMDAALTTTGSFFAAAVVYALNPCVATGVLFGLTGAWCGMVTQHPGNHGSLSNWEWVNNILGLMADLVGGSGLCWQYHHNVSHHVHCNDEMMDEDVYSAYPVLRLDDRMPAKWYHKYQHLYMFPAFCFMHMVFFLGDFLAITNKRTEGAAMHGATGLQRGIVVALKVAHLGLLIGLPAYLHGSVAAVLPGALAYSFTWGLSLAILFAVSHNTNAQKDQSLWARGDDWAAQQIVTSADWGGGLACWMTGGLSLQVVHHLFPAISAYHYPAIRNIVEEECGKAGVPYVHYPHLGAILKDFVIFMRDVGRAPDRSSTCPLP</sequence>
<dbReference type="PANTHER" id="PTHR19353">
    <property type="entry name" value="FATTY ACID DESATURASE 2"/>
    <property type="match status" value="1"/>
</dbReference>
<name>A0A7S1I0Z8_9EUGL</name>
<dbReference type="GO" id="GO:0016717">
    <property type="term" value="F:oxidoreductase activity, acting on paired donors, with oxidation of a pair of donors resulting in the reduction of molecular oxygen to two molecules of water"/>
    <property type="evidence" value="ECO:0007669"/>
    <property type="project" value="TreeGrafter"/>
</dbReference>
<organism evidence="4">
    <name type="scientific">Eutreptiella gymnastica</name>
    <dbReference type="NCBI Taxonomy" id="73025"/>
    <lineage>
        <taxon>Eukaryota</taxon>
        <taxon>Discoba</taxon>
        <taxon>Euglenozoa</taxon>
        <taxon>Euglenida</taxon>
        <taxon>Spirocuta</taxon>
        <taxon>Euglenophyceae</taxon>
        <taxon>Eutreptiales</taxon>
        <taxon>Eutreptiaceae</taxon>
        <taxon>Eutreptiella</taxon>
    </lineage>
</organism>
<feature type="domain" description="Cytochrome b5 heme-binding" evidence="3">
    <location>
        <begin position="60"/>
        <end position="125"/>
    </location>
</feature>
<dbReference type="EMBL" id="HBGA01022470">
    <property type="protein sequence ID" value="CAD8997562.1"/>
    <property type="molecule type" value="Transcribed_RNA"/>
</dbReference>
<keyword evidence="2" id="KW-1133">Transmembrane helix</keyword>
<feature type="transmembrane region" description="Helical" evidence="2">
    <location>
        <begin position="345"/>
        <end position="367"/>
    </location>
</feature>
<dbReference type="SUPFAM" id="SSF55856">
    <property type="entry name" value="Cytochrome b5-like heme/steroid binding domain"/>
    <property type="match status" value="1"/>
</dbReference>
<dbReference type="GO" id="GO:0016020">
    <property type="term" value="C:membrane"/>
    <property type="evidence" value="ECO:0007669"/>
    <property type="project" value="TreeGrafter"/>
</dbReference>
<keyword evidence="2" id="KW-0472">Membrane</keyword>
<evidence type="ECO:0000259" key="3">
    <source>
        <dbReference type="PROSITE" id="PS50255"/>
    </source>
</evidence>
<dbReference type="PANTHER" id="PTHR19353:SF19">
    <property type="entry name" value="DELTA(5) FATTY ACID DESATURASE C-RELATED"/>
    <property type="match status" value="1"/>
</dbReference>
<dbReference type="Pfam" id="PF00487">
    <property type="entry name" value="FA_desaturase"/>
    <property type="match status" value="1"/>
</dbReference>